<sequence length="294" mass="32799">MDYFVAIILGLVQGATEFIPISSSGHLIIARQLLGENNISGLSFDAVLQFATTLAVLVYFWRDIIKIFFIFLKILSRHIFFGARINRWCDFAQSRLPSCEVSQKDMNSTNLQKDETLFWVIIIGTIPAVIFGLFLESTMETIFRNVDLVALALILGSILFWFAQKISKQDKILSLGRGVVIGFFQCLALVPGISRSGATISGGLITGLTKEETIRLSFLLSVPILLGTGLKKLFEVRQDLLTTDLGLSLFLGSITAFMVGLLSINFLIKYLKNHSLNLFIWYRIGLAIAIFLLF</sequence>
<keyword evidence="9 14" id="KW-0472">Membrane</keyword>
<dbReference type="EC" id="3.6.1.27" evidence="3 14"/>
<proteinExistence type="inferred from homology"/>
<gene>
    <name evidence="14" type="primary">uppP</name>
    <name evidence="15" type="ORF">A3G99_01950</name>
</gene>
<evidence type="ECO:0000313" key="15">
    <source>
        <dbReference type="EMBL" id="OHB12561.1"/>
    </source>
</evidence>
<evidence type="ECO:0000256" key="4">
    <source>
        <dbReference type="ARBA" id="ARBA00021581"/>
    </source>
</evidence>
<keyword evidence="7 14" id="KW-0378">Hydrolase</keyword>
<evidence type="ECO:0000256" key="12">
    <source>
        <dbReference type="ARBA" id="ARBA00032932"/>
    </source>
</evidence>
<feature type="transmembrane region" description="Helical" evidence="14">
    <location>
        <begin position="274"/>
        <end position="293"/>
    </location>
</feature>
<dbReference type="HAMAP" id="MF_01006">
    <property type="entry name" value="Undec_diphosphatase"/>
    <property type="match status" value="1"/>
</dbReference>
<dbReference type="Pfam" id="PF02673">
    <property type="entry name" value="BacA"/>
    <property type="match status" value="1"/>
</dbReference>
<keyword evidence="5 14" id="KW-1003">Cell membrane</keyword>
<evidence type="ECO:0000256" key="6">
    <source>
        <dbReference type="ARBA" id="ARBA00022692"/>
    </source>
</evidence>
<feature type="transmembrane region" description="Helical" evidence="14">
    <location>
        <begin position="246"/>
        <end position="268"/>
    </location>
</feature>
<dbReference type="GO" id="GO:0050380">
    <property type="term" value="F:undecaprenyl-diphosphatase activity"/>
    <property type="evidence" value="ECO:0007669"/>
    <property type="project" value="UniProtKB-UniRule"/>
</dbReference>
<comment type="miscellaneous">
    <text evidence="14">Bacitracin is thought to be involved in the inhibition of peptidoglycan synthesis by sequestering undecaprenyl diphosphate, thereby reducing the pool of lipid carrier available.</text>
</comment>
<evidence type="ECO:0000256" key="11">
    <source>
        <dbReference type="ARBA" id="ARBA00032707"/>
    </source>
</evidence>
<evidence type="ECO:0000256" key="7">
    <source>
        <dbReference type="ARBA" id="ARBA00022801"/>
    </source>
</evidence>
<dbReference type="AlphaFoldDB" id="A0A1G2UT45"/>
<evidence type="ECO:0000256" key="14">
    <source>
        <dbReference type="HAMAP-Rule" id="MF_01006"/>
    </source>
</evidence>
<dbReference type="PANTHER" id="PTHR30622:SF4">
    <property type="entry name" value="UNDECAPRENYL-DIPHOSPHATASE"/>
    <property type="match status" value="1"/>
</dbReference>
<feature type="transmembrane region" description="Helical" evidence="14">
    <location>
        <begin position="214"/>
        <end position="234"/>
    </location>
</feature>
<dbReference type="InterPro" id="IPR003824">
    <property type="entry name" value="UppP"/>
</dbReference>
<keyword evidence="10 14" id="KW-0046">Antibiotic resistance</keyword>
<dbReference type="GO" id="GO:0005886">
    <property type="term" value="C:plasma membrane"/>
    <property type="evidence" value="ECO:0007669"/>
    <property type="project" value="UniProtKB-SubCell"/>
</dbReference>
<keyword evidence="6 14" id="KW-0812">Transmembrane</keyword>
<feature type="transmembrane region" description="Helical" evidence="14">
    <location>
        <begin position="141"/>
        <end position="163"/>
    </location>
</feature>
<evidence type="ECO:0000256" key="2">
    <source>
        <dbReference type="ARBA" id="ARBA00010621"/>
    </source>
</evidence>
<evidence type="ECO:0000256" key="10">
    <source>
        <dbReference type="ARBA" id="ARBA00023251"/>
    </source>
</evidence>
<name>A0A1G2UT45_9BACT</name>
<evidence type="ECO:0000256" key="3">
    <source>
        <dbReference type="ARBA" id="ARBA00012374"/>
    </source>
</evidence>
<comment type="function">
    <text evidence="14">Catalyzes the dephosphorylation of undecaprenyl diphosphate (UPP). Confers resistance to bacitracin.</text>
</comment>
<evidence type="ECO:0000256" key="13">
    <source>
        <dbReference type="ARBA" id="ARBA00047594"/>
    </source>
</evidence>
<feature type="transmembrane region" description="Helical" evidence="14">
    <location>
        <begin position="116"/>
        <end position="135"/>
    </location>
</feature>
<dbReference type="GO" id="GO:0009252">
    <property type="term" value="P:peptidoglycan biosynthetic process"/>
    <property type="evidence" value="ECO:0007669"/>
    <property type="project" value="UniProtKB-KW"/>
</dbReference>
<comment type="caution">
    <text evidence="15">The sequence shown here is derived from an EMBL/GenBank/DDBJ whole genome shotgun (WGS) entry which is preliminary data.</text>
</comment>
<dbReference type="EMBL" id="MHWT01000014">
    <property type="protein sequence ID" value="OHB12561.1"/>
    <property type="molecule type" value="Genomic_DNA"/>
</dbReference>
<organism evidence="15 16">
    <name type="scientific">Candidatus Zambryskibacteria bacterium RIFCSPLOWO2_12_FULL_39_23</name>
    <dbReference type="NCBI Taxonomy" id="1802776"/>
    <lineage>
        <taxon>Bacteria</taxon>
        <taxon>Candidatus Zambryskiibacteriota</taxon>
    </lineage>
</organism>
<comment type="subcellular location">
    <subcellularLocation>
        <location evidence="1 14">Cell membrane</location>
        <topology evidence="1 14">Multi-pass membrane protein</topology>
    </subcellularLocation>
</comment>
<feature type="transmembrane region" description="Helical" evidence="14">
    <location>
        <begin position="175"/>
        <end position="194"/>
    </location>
</feature>
<protein>
    <recommendedName>
        <fullName evidence="4 14">Undecaprenyl-diphosphatase</fullName>
        <ecNumber evidence="3 14">3.6.1.27</ecNumber>
    </recommendedName>
    <alternativeName>
        <fullName evidence="12 14">Bacitracin resistance protein</fullName>
    </alternativeName>
    <alternativeName>
        <fullName evidence="11 14">Undecaprenyl pyrophosphate phosphatase</fullName>
    </alternativeName>
</protein>
<evidence type="ECO:0000256" key="9">
    <source>
        <dbReference type="ARBA" id="ARBA00023136"/>
    </source>
</evidence>
<keyword evidence="14" id="KW-0133">Cell shape</keyword>
<accession>A0A1G2UT45</accession>
<feature type="transmembrane region" description="Helical" evidence="14">
    <location>
        <begin position="46"/>
        <end position="72"/>
    </location>
</feature>
<comment type="similarity">
    <text evidence="2 14">Belongs to the UppP family.</text>
</comment>
<dbReference type="PANTHER" id="PTHR30622">
    <property type="entry name" value="UNDECAPRENYL-DIPHOSPHATASE"/>
    <property type="match status" value="1"/>
</dbReference>
<dbReference type="GO" id="GO:0046677">
    <property type="term" value="P:response to antibiotic"/>
    <property type="evidence" value="ECO:0007669"/>
    <property type="project" value="UniProtKB-UniRule"/>
</dbReference>
<evidence type="ECO:0000256" key="5">
    <source>
        <dbReference type="ARBA" id="ARBA00022475"/>
    </source>
</evidence>
<evidence type="ECO:0000313" key="16">
    <source>
        <dbReference type="Proteomes" id="UP000176558"/>
    </source>
</evidence>
<reference evidence="15 16" key="1">
    <citation type="journal article" date="2016" name="Nat. Commun.">
        <title>Thousands of microbial genomes shed light on interconnected biogeochemical processes in an aquifer system.</title>
        <authorList>
            <person name="Anantharaman K."/>
            <person name="Brown C.T."/>
            <person name="Hug L.A."/>
            <person name="Sharon I."/>
            <person name="Castelle C.J."/>
            <person name="Probst A.J."/>
            <person name="Thomas B.C."/>
            <person name="Singh A."/>
            <person name="Wilkins M.J."/>
            <person name="Karaoz U."/>
            <person name="Brodie E.L."/>
            <person name="Williams K.H."/>
            <person name="Hubbard S.S."/>
            <person name="Banfield J.F."/>
        </authorList>
    </citation>
    <scope>NUCLEOTIDE SEQUENCE [LARGE SCALE GENOMIC DNA]</scope>
</reference>
<evidence type="ECO:0000256" key="8">
    <source>
        <dbReference type="ARBA" id="ARBA00022989"/>
    </source>
</evidence>
<keyword evidence="8 14" id="KW-1133">Transmembrane helix</keyword>
<comment type="catalytic activity">
    <reaction evidence="13 14">
        <text>di-trans,octa-cis-undecaprenyl diphosphate + H2O = di-trans,octa-cis-undecaprenyl phosphate + phosphate + H(+)</text>
        <dbReference type="Rhea" id="RHEA:28094"/>
        <dbReference type="ChEBI" id="CHEBI:15377"/>
        <dbReference type="ChEBI" id="CHEBI:15378"/>
        <dbReference type="ChEBI" id="CHEBI:43474"/>
        <dbReference type="ChEBI" id="CHEBI:58405"/>
        <dbReference type="ChEBI" id="CHEBI:60392"/>
        <dbReference type="EC" id="3.6.1.27"/>
    </reaction>
</comment>
<keyword evidence="14" id="KW-0961">Cell wall biogenesis/degradation</keyword>
<dbReference type="GO" id="GO:0071555">
    <property type="term" value="P:cell wall organization"/>
    <property type="evidence" value="ECO:0007669"/>
    <property type="project" value="UniProtKB-KW"/>
</dbReference>
<evidence type="ECO:0000256" key="1">
    <source>
        <dbReference type="ARBA" id="ARBA00004651"/>
    </source>
</evidence>
<keyword evidence="14" id="KW-0573">Peptidoglycan synthesis</keyword>
<dbReference type="GO" id="GO:0008360">
    <property type="term" value="P:regulation of cell shape"/>
    <property type="evidence" value="ECO:0007669"/>
    <property type="project" value="UniProtKB-KW"/>
</dbReference>
<dbReference type="Proteomes" id="UP000176558">
    <property type="component" value="Unassembled WGS sequence"/>
</dbReference>